<gene>
    <name evidence="2" type="ORF">RCC_03352</name>
</gene>
<dbReference type="Proteomes" id="UP000225277">
    <property type="component" value="Unassembled WGS sequence"/>
</dbReference>
<dbReference type="GeneID" id="35598557"/>
<dbReference type="OrthoDB" id="5389296at2759"/>
<feature type="compositionally biased region" description="Low complexity" evidence="1">
    <location>
        <begin position="52"/>
        <end position="78"/>
    </location>
</feature>
<evidence type="ECO:0000313" key="2">
    <source>
        <dbReference type="EMBL" id="CZT17518.1"/>
    </source>
</evidence>
<evidence type="ECO:0000256" key="1">
    <source>
        <dbReference type="SAM" id="MobiDB-lite"/>
    </source>
</evidence>
<feature type="region of interest" description="Disordered" evidence="1">
    <location>
        <begin position="194"/>
        <end position="217"/>
    </location>
</feature>
<name>A0A2D3US39_9PEZI</name>
<keyword evidence="3" id="KW-1185">Reference proteome</keyword>
<reference evidence="2 3" key="1">
    <citation type="submission" date="2016-03" db="EMBL/GenBank/DDBJ databases">
        <authorList>
            <person name="Ploux O."/>
        </authorList>
    </citation>
    <scope>NUCLEOTIDE SEQUENCE [LARGE SCALE GENOMIC DNA]</scope>
    <source>
        <strain evidence="2 3">URUG2</strain>
    </source>
</reference>
<organism evidence="2 3">
    <name type="scientific">Ramularia collo-cygni</name>
    <dbReference type="NCBI Taxonomy" id="112498"/>
    <lineage>
        <taxon>Eukaryota</taxon>
        <taxon>Fungi</taxon>
        <taxon>Dikarya</taxon>
        <taxon>Ascomycota</taxon>
        <taxon>Pezizomycotina</taxon>
        <taxon>Dothideomycetes</taxon>
        <taxon>Dothideomycetidae</taxon>
        <taxon>Mycosphaerellales</taxon>
        <taxon>Mycosphaerellaceae</taxon>
        <taxon>Ramularia</taxon>
    </lineage>
</organism>
<protein>
    <submittedName>
        <fullName evidence="2">Uncharacterized protein</fullName>
    </submittedName>
</protein>
<sequence length="325" mass="35859">MAPVTPSPHRFVAGHRRQASPAKESRLRQEALININNNVAGQPPPGPSASQFARAPRFAFGRAPQTTQPSRPRPLPSQRLIEALRTRPADDVEEQNLADDDEMLDVEQTEAFPSVETGDELRDLPYSPKRRRYSIESPNAESHVQRLSPNRPTFRQPATPVSHVTAAHFARPASVSGSSRAEDTQTRRPAFLRASLAPSEQHEPLPEAFSPHRRGEKFVPGGMAATLQQWVIETGQNAAQSRRGQGYLRGEDYVLRCTVLSISGKGPFMIRGKLSDGTEVKLLLVANSKQTTVAVGSDVGVRAPLWNIQLDSCSWQVGVDWRMIE</sequence>
<proteinExistence type="predicted"/>
<dbReference type="AlphaFoldDB" id="A0A2D3US39"/>
<feature type="region of interest" description="Disordered" evidence="1">
    <location>
        <begin position="1"/>
        <end position="78"/>
    </location>
</feature>
<feature type="compositionally biased region" description="Polar residues" evidence="1">
    <location>
        <begin position="136"/>
        <end position="153"/>
    </location>
</feature>
<dbReference type="EMBL" id="FJUY01000004">
    <property type="protein sequence ID" value="CZT17518.1"/>
    <property type="molecule type" value="Genomic_DNA"/>
</dbReference>
<accession>A0A2D3US39</accession>
<feature type="region of interest" description="Disordered" evidence="1">
    <location>
        <begin position="110"/>
        <end position="163"/>
    </location>
</feature>
<dbReference type="RefSeq" id="XP_023624410.1">
    <property type="nucleotide sequence ID" value="XM_023768642.1"/>
</dbReference>
<evidence type="ECO:0000313" key="3">
    <source>
        <dbReference type="Proteomes" id="UP000225277"/>
    </source>
</evidence>